<organism evidence="1 2">
    <name type="scientific">Rhodopirellula bahusiensis</name>
    <dbReference type="NCBI Taxonomy" id="2014065"/>
    <lineage>
        <taxon>Bacteria</taxon>
        <taxon>Pseudomonadati</taxon>
        <taxon>Planctomycetota</taxon>
        <taxon>Planctomycetia</taxon>
        <taxon>Pirellulales</taxon>
        <taxon>Pirellulaceae</taxon>
        <taxon>Rhodopirellula</taxon>
    </lineage>
</organism>
<name>A0A2G1W6U9_9BACT</name>
<reference evidence="1 2" key="1">
    <citation type="submission" date="2017-06" db="EMBL/GenBank/DDBJ databases">
        <title>Description of Rhodopirellula bahusiensis sp. nov.</title>
        <authorList>
            <person name="Kizina J."/>
            <person name="Harder J."/>
        </authorList>
    </citation>
    <scope>NUCLEOTIDE SEQUENCE [LARGE SCALE GENOMIC DNA]</scope>
    <source>
        <strain evidence="1 2">SWK21</strain>
    </source>
</reference>
<gene>
    <name evidence="1" type="ORF">CEE69_12690</name>
</gene>
<sequence>MALPVQTTEASWLLMFVQATGSTRKSLDRLNSWQAIEPISFQLAIRCGPERRMGWSLPARLARLNRPFATSDCYRS</sequence>
<accession>A0A2G1W6U9</accession>
<dbReference type="EMBL" id="NIZW01000009">
    <property type="protein sequence ID" value="PHQ34738.1"/>
    <property type="molecule type" value="Genomic_DNA"/>
</dbReference>
<evidence type="ECO:0000313" key="1">
    <source>
        <dbReference type="EMBL" id="PHQ34738.1"/>
    </source>
</evidence>
<dbReference type="AlphaFoldDB" id="A0A2G1W6U9"/>
<comment type="caution">
    <text evidence="1">The sequence shown here is derived from an EMBL/GenBank/DDBJ whole genome shotgun (WGS) entry which is preliminary data.</text>
</comment>
<dbReference type="Proteomes" id="UP000225740">
    <property type="component" value="Unassembled WGS sequence"/>
</dbReference>
<keyword evidence="2" id="KW-1185">Reference proteome</keyword>
<evidence type="ECO:0000313" key="2">
    <source>
        <dbReference type="Proteomes" id="UP000225740"/>
    </source>
</evidence>
<proteinExistence type="predicted"/>
<protein>
    <submittedName>
        <fullName evidence="1">Uncharacterized protein</fullName>
    </submittedName>
</protein>